<evidence type="ECO:0000259" key="1">
    <source>
        <dbReference type="Pfam" id="PF04248"/>
    </source>
</evidence>
<dbReference type="InterPro" id="IPR007361">
    <property type="entry name" value="DUF427"/>
</dbReference>
<dbReference type="PANTHER" id="PTHR34310:SF9">
    <property type="entry name" value="BLR5716 PROTEIN"/>
    <property type="match status" value="1"/>
</dbReference>
<name>A0ABP9DZK0_9PSEU</name>
<accession>A0ABP9DZK0</accession>
<evidence type="ECO:0000313" key="3">
    <source>
        <dbReference type="Proteomes" id="UP001500457"/>
    </source>
</evidence>
<dbReference type="Gene3D" id="2.170.150.40">
    <property type="entry name" value="Domain of unknown function (DUF427)"/>
    <property type="match status" value="2"/>
</dbReference>
<proteinExistence type="predicted"/>
<sequence>MTRPAGHPGPAVPVGHVEPCPRRIRARLGGRVVVDTLAARYVWEHPWYPRWAIPVDDVDPAALAADPDHRRLDGELAGTVALTWAAFDAWFEEDEEVAVHPRSPYVRVDALRSRRHVRVELDGVVLAESDAPVLLFETGLPTRAYLDPTAVDVARLEPSTTRTACPYKGVTSRWWSVRTPAGRYDDLAWSYDHPAPAVARIAGLVAFYDERVDVVVDGVAQPRPRTHLA</sequence>
<evidence type="ECO:0000313" key="2">
    <source>
        <dbReference type="EMBL" id="GAA4862882.1"/>
    </source>
</evidence>
<protein>
    <submittedName>
        <fullName evidence="2">DUF427 domain-containing protein</fullName>
    </submittedName>
</protein>
<dbReference type="InterPro" id="IPR038694">
    <property type="entry name" value="DUF427_sf"/>
</dbReference>
<comment type="caution">
    <text evidence="2">The sequence shown here is derived from an EMBL/GenBank/DDBJ whole genome shotgun (WGS) entry which is preliminary data.</text>
</comment>
<dbReference type="RefSeq" id="WP_274235305.1">
    <property type="nucleotide sequence ID" value="NZ_BAABHQ010000001.1"/>
</dbReference>
<dbReference type="Proteomes" id="UP001500457">
    <property type="component" value="Unassembled WGS sequence"/>
</dbReference>
<dbReference type="PANTHER" id="PTHR34310">
    <property type="entry name" value="DUF427 DOMAIN PROTEIN (AFU_ORTHOLOGUE AFUA_3G02220)"/>
    <property type="match status" value="1"/>
</dbReference>
<dbReference type="EMBL" id="BAABHQ010000001">
    <property type="protein sequence ID" value="GAA4862882.1"/>
    <property type="molecule type" value="Genomic_DNA"/>
</dbReference>
<feature type="domain" description="DUF427" evidence="1">
    <location>
        <begin position="117"/>
        <end position="210"/>
    </location>
</feature>
<organism evidence="2 3">
    <name type="scientific">Actinomycetospora straminea</name>
    <dbReference type="NCBI Taxonomy" id="663607"/>
    <lineage>
        <taxon>Bacteria</taxon>
        <taxon>Bacillati</taxon>
        <taxon>Actinomycetota</taxon>
        <taxon>Actinomycetes</taxon>
        <taxon>Pseudonocardiales</taxon>
        <taxon>Pseudonocardiaceae</taxon>
        <taxon>Actinomycetospora</taxon>
    </lineage>
</organism>
<keyword evidence="3" id="KW-1185">Reference proteome</keyword>
<reference evidence="3" key="1">
    <citation type="journal article" date="2019" name="Int. J. Syst. Evol. Microbiol.">
        <title>The Global Catalogue of Microorganisms (GCM) 10K type strain sequencing project: providing services to taxonomists for standard genome sequencing and annotation.</title>
        <authorList>
            <consortium name="The Broad Institute Genomics Platform"/>
            <consortium name="The Broad Institute Genome Sequencing Center for Infectious Disease"/>
            <person name="Wu L."/>
            <person name="Ma J."/>
        </authorList>
    </citation>
    <scope>NUCLEOTIDE SEQUENCE [LARGE SCALE GENOMIC DNA]</scope>
    <source>
        <strain evidence="3">JCM 17983</strain>
    </source>
</reference>
<dbReference type="Pfam" id="PF04248">
    <property type="entry name" value="NTP_transf_9"/>
    <property type="match status" value="1"/>
</dbReference>
<gene>
    <name evidence="2" type="ORF">GCM10023203_08230</name>
</gene>